<keyword evidence="2" id="KW-1185">Reference proteome</keyword>
<evidence type="ECO:0000313" key="1">
    <source>
        <dbReference type="EMBL" id="MCW4471803.1"/>
    </source>
</evidence>
<dbReference type="Proteomes" id="UP001209922">
    <property type="component" value="Unassembled WGS sequence"/>
</dbReference>
<proteinExistence type="predicted"/>
<evidence type="ECO:0000313" key="2">
    <source>
        <dbReference type="Proteomes" id="UP001209922"/>
    </source>
</evidence>
<organism evidence="1 2">
    <name type="scientific">Xanthomonas chitinilytica</name>
    <dbReference type="NCBI Taxonomy" id="2989819"/>
    <lineage>
        <taxon>Bacteria</taxon>
        <taxon>Pseudomonadati</taxon>
        <taxon>Pseudomonadota</taxon>
        <taxon>Gammaproteobacteria</taxon>
        <taxon>Lysobacterales</taxon>
        <taxon>Lysobacteraceae</taxon>
        <taxon>Xanthomonas</taxon>
    </lineage>
</organism>
<dbReference type="RefSeq" id="WP_265126765.1">
    <property type="nucleotide sequence ID" value="NZ_JAPCHY010000003.1"/>
</dbReference>
<accession>A0ABT3JTI4</accession>
<protein>
    <submittedName>
        <fullName evidence="1">Uncharacterized protein</fullName>
    </submittedName>
</protein>
<dbReference type="EMBL" id="JAPCHY010000003">
    <property type="protein sequence ID" value="MCW4471803.1"/>
    <property type="molecule type" value="Genomic_DNA"/>
</dbReference>
<gene>
    <name evidence="1" type="ORF">OK345_04680</name>
</gene>
<name>A0ABT3JTI4_9XANT</name>
<sequence length="206" mass="21378">MKPGYRSLLWAAAVIAVGILVLMAVRSVGNDDAGAVAPQTLSTAAAVAAAAEDPAAAAPHAAAETPPWMQHDAAPAATGTALAQAVAGGAPPPAAMIEVGKSIADIRQQSQHNIRMADDLLLQLDALEKSGKAPPEMRIDALRNNLVVAKRAQLLARELAESTQLPDSPQRHQRHAEIVNELQQLQGQLRYDVTVAPPAAAAGRAQ</sequence>
<reference evidence="1 2" key="1">
    <citation type="submission" date="2022-10" db="EMBL/GenBank/DDBJ databases">
        <title>Xanthomonas sp. H13-6.</title>
        <authorList>
            <person name="Liu X."/>
            <person name="Deng Z."/>
            <person name="Jiang Y."/>
            <person name="Yu T."/>
            <person name="Ai J."/>
        </authorList>
    </citation>
    <scope>NUCLEOTIDE SEQUENCE [LARGE SCALE GENOMIC DNA]</scope>
    <source>
        <strain evidence="1 2">H13-6</strain>
    </source>
</reference>
<comment type="caution">
    <text evidence="1">The sequence shown here is derived from an EMBL/GenBank/DDBJ whole genome shotgun (WGS) entry which is preliminary data.</text>
</comment>